<keyword evidence="3" id="KW-1185">Reference proteome</keyword>
<accession>A0AAD6SPR9</accession>
<dbReference type="Pfam" id="PF20209">
    <property type="entry name" value="DUF6570"/>
    <property type="match status" value="1"/>
</dbReference>
<organism evidence="2 3">
    <name type="scientific">Mycena alexandri</name>
    <dbReference type="NCBI Taxonomy" id="1745969"/>
    <lineage>
        <taxon>Eukaryota</taxon>
        <taxon>Fungi</taxon>
        <taxon>Dikarya</taxon>
        <taxon>Basidiomycota</taxon>
        <taxon>Agaricomycotina</taxon>
        <taxon>Agaricomycetes</taxon>
        <taxon>Agaricomycetidae</taxon>
        <taxon>Agaricales</taxon>
        <taxon>Marasmiineae</taxon>
        <taxon>Mycenaceae</taxon>
        <taxon>Mycena</taxon>
    </lineage>
</organism>
<comment type="caution">
    <text evidence="2">The sequence shown here is derived from an EMBL/GenBank/DDBJ whole genome shotgun (WGS) entry which is preliminary data.</text>
</comment>
<dbReference type="EMBL" id="JARJCM010000100">
    <property type="protein sequence ID" value="KAJ7029577.1"/>
    <property type="molecule type" value="Genomic_DNA"/>
</dbReference>
<sequence>MVWYGFEIFNWWISLQELYFPSSPSSLPKNTKQGTIFTGGGRPPKTIPASFLSEHTSWSEEPEDLKVSEFTYVAHLGVGEARDLVKIHPNYVWRTIPIRELIEYLPKQSLKEIAVIHGIPHRHHSPILELQDKFDSHRCSRCETYTTVFSPNFNPDKGNADVLTPLDKKKLARMAKAAQKKSHKRKAINLEPSTARQRKNARLLTSEKANLCATLKMREPEFPPKPPSEKLLCTIARDFCGEMDPAVFEEAGCTVCGQLTALRELTELKDVSYSLDVLEQDGVTRMERRHNNEDVQDIDGPVCDATWHCPASRIGHGFWIGPVSDVLKGLSFAEKMLIARIRHNRCLVRVSSGRAKMTGNVIMFSNPILKVYKELPPSRAELEDVLAVIFTGPVQPTPYDFARTPMLVRHNKVADALAWLKLNHTDYHDLIISEENLRSYDLAGVPVVVDYKRTEIADSNKLPSEMSVHDSGNDEADTHFKLPGAGGGGLKSNFSFDVDVMAFRMNSV</sequence>
<reference evidence="2" key="1">
    <citation type="submission" date="2023-03" db="EMBL/GenBank/DDBJ databases">
        <title>Massive genome expansion in bonnet fungi (Mycena s.s.) driven by repeated elements and novel gene families across ecological guilds.</title>
        <authorList>
            <consortium name="Lawrence Berkeley National Laboratory"/>
            <person name="Harder C.B."/>
            <person name="Miyauchi S."/>
            <person name="Viragh M."/>
            <person name="Kuo A."/>
            <person name="Thoen E."/>
            <person name="Andreopoulos B."/>
            <person name="Lu D."/>
            <person name="Skrede I."/>
            <person name="Drula E."/>
            <person name="Henrissat B."/>
            <person name="Morin E."/>
            <person name="Kohler A."/>
            <person name="Barry K."/>
            <person name="LaButti K."/>
            <person name="Morin E."/>
            <person name="Salamov A."/>
            <person name="Lipzen A."/>
            <person name="Mereny Z."/>
            <person name="Hegedus B."/>
            <person name="Baldrian P."/>
            <person name="Stursova M."/>
            <person name="Weitz H."/>
            <person name="Taylor A."/>
            <person name="Grigoriev I.V."/>
            <person name="Nagy L.G."/>
            <person name="Martin F."/>
            <person name="Kauserud H."/>
        </authorList>
    </citation>
    <scope>NUCLEOTIDE SEQUENCE</scope>
    <source>
        <strain evidence="2">CBHHK200</strain>
    </source>
</reference>
<dbReference type="AlphaFoldDB" id="A0AAD6SPR9"/>
<dbReference type="Proteomes" id="UP001218188">
    <property type="component" value="Unassembled WGS sequence"/>
</dbReference>
<evidence type="ECO:0000313" key="2">
    <source>
        <dbReference type="EMBL" id="KAJ7029577.1"/>
    </source>
</evidence>
<evidence type="ECO:0000313" key="3">
    <source>
        <dbReference type="Proteomes" id="UP001218188"/>
    </source>
</evidence>
<name>A0AAD6SPR9_9AGAR</name>
<proteinExistence type="predicted"/>
<feature type="domain" description="DUF6570" evidence="1">
    <location>
        <begin position="310"/>
        <end position="438"/>
    </location>
</feature>
<gene>
    <name evidence="2" type="ORF">C8F04DRAFT_1187598</name>
</gene>
<evidence type="ECO:0000259" key="1">
    <source>
        <dbReference type="Pfam" id="PF20209"/>
    </source>
</evidence>
<dbReference type="InterPro" id="IPR046700">
    <property type="entry name" value="DUF6570"/>
</dbReference>
<protein>
    <recommendedName>
        <fullName evidence="1">DUF6570 domain-containing protein</fullName>
    </recommendedName>
</protein>